<accession>A0A2M7D7Q0</accession>
<dbReference type="GO" id="GO:0051539">
    <property type="term" value="F:4 iron, 4 sulfur cluster binding"/>
    <property type="evidence" value="ECO:0007669"/>
    <property type="project" value="UniProtKB-KW"/>
</dbReference>
<dbReference type="EMBL" id="PEUA01000047">
    <property type="protein sequence ID" value="PIV42428.1"/>
    <property type="molecule type" value="Genomic_DNA"/>
</dbReference>
<keyword evidence="4" id="KW-0479">Metal-binding</keyword>
<comment type="cofactor">
    <cofactor evidence="1">
        <name>[4Fe-4S] cluster</name>
        <dbReference type="ChEBI" id="CHEBI:49883"/>
    </cofactor>
</comment>
<dbReference type="GO" id="GO:0003824">
    <property type="term" value="F:catalytic activity"/>
    <property type="evidence" value="ECO:0007669"/>
    <property type="project" value="InterPro"/>
</dbReference>
<keyword evidence="6" id="KW-0411">Iron-sulfur</keyword>
<evidence type="ECO:0000256" key="3">
    <source>
        <dbReference type="ARBA" id="ARBA00022691"/>
    </source>
</evidence>
<keyword evidence="5" id="KW-0408">Iron</keyword>
<protein>
    <submittedName>
        <fullName evidence="7">Uncharacterized protein</fullName>
    </submittedName>
</protein>
<dbReference type="GO" id="GO:0046872">
    <property type="term" value="F:metal ion binding"/>
    <property type="evidence" value="ECO:0007669"/>
    <property type="project" value="UniProtKB-KW"/>
</dbReference>
<evidence type="ECO:0000256" key="1">
    <source>
        <dbReference type="ARBA" id="ARBA00001966"/>
    </source>
</evidence>
<keyword evidence="2" id="KW-0004">4Fe-4S</keyword>
<evidence type="ECO:0000256" key="6">
    <source>
        <dbReference type="ARBA" id="ARBA00023014"/>
    </source>
</evidence>
<comment type="caution">
    <text evidence="7">The sequence shown here is derived from an EMBL/GenBank/DDBJ whole genome shotgun (WGS) entry which is preliminary data.</text>
</comment>
<evidence type="ECO:0000256" key="5">
    <source>
        <dbReference type="ARBA" id="ARBA00023004"/>
    </source>
</evidence>
<keyword evidence="3" id="KW-0949">S-adenosyl-L-methionine</keyword>
<proteinExistence type="predicted"/>
<dbReference type="InterPro" id="IPR000385">
    <property type="entry name" value="MoaA_NifB_PqqE_Fe-S-bd_CS"/>
</dbReference>
<name>A0A2M7D7Q0_9BACT</name>
<gene>
    <name evidence="7" type="ORF">COS26_02110</name>
</gene>
<evidence type="ECO:0000256" key="4">
    <source>
        <dbReference type="ARBA" id="ARBA00022723"/>
    </source>
</evidence>
<dbReference type="PROSITE" id="PS01305">
    <property type="entry name" value="MOAA_NIFB_PQQE"/>
    <property type="match status" value="1"/>
</dbReference>
<sequence length="106" mass="12663">MKQKQFRSSQIKQLSKNIFTFVQKGRIILFNRITFQQKYLEDASFAEIKKTAQEMERKTPKMRFSLPQTKKFRVEITLNCNLNCDYCLVFKNNLVQLNNSMNKLES</sequence>
<evidence type="ECO:0000256" key="2">
    <source>
        <dbReference type="ARBA" id="ARBA00022485"/>
    </source>
</evidence>
<evidence type="ECO:0000313" key="8">
    <source>
        <dbReference type="Proteomes" id="UP000230304"/>
    </source>
</evidence>
<dbReference type="Proteomes" id="UP000230304">
    <property type="component" value="Unassembled WGS sequence"/>
</dbReference>
<dbReference type="AlphaFoldDB" id="A0A2M7D7Q0"/>
<evidence type="ECO:0000313" key="7">
    <source>
        <dbReference type="EMBL" id="PIV42428.1"/>
    </source>
</evidence>
<reference evidence="8" key="1">
    <citation type="submission" date="2017-09" db="EMBL/GenBank/DDBJ databases">
        <title>Depth-based differentiation of microbial function through sediment-hosted aquifers and enrichment of novel symbionts in the deep terrestrial subsurface.</title>
        <authorList>
            <person name="Probst A.J."/>
            <person name="Ladd B."/>
            <person name="Jarett J.K."/>
            <person name="Geller-Mcgrath D.E."/>
            <person name="Sieber C.M.K."/>
            <person name="Emerson J.B."/>
            <person name="Anantharaman K."/>
            <person name="Thomas B.C."/>
            <person name="Malmstrom R."/>
            <person name="Stieglmeier M."/>
            <person name="Klingl A."/>
            <person name="Woyke T."/>
            <person name="Ryan C.M."/>
            <person name="Banfield J.F."/>
        </authorList>
    </citation>
    <scope>NUCLEOTIDE SEQUENCE [LARGE SCALE GENOMIC DNA]</scope>
</reference>
<organism evidence="7 8">
    <name type="scientific">Candidatus Nealsonbacteria bacterium CG02_land_8_20_14_3_00_40_11</name>
    <dbReference type="NCBI Taxonomy" id="1974700"/>
    <lineage>
        <taxon>Bacteria</taxon>
        <taxon>Candidatus Nealsoniibacteriota</taxon>
    </lineage>
</organism>